<gene>
    <name evidence="10 13" type="primary">hisC</name>
    <name evidence="13" type="ORF">HHM13_04100</name>
    <name evidence="12" type="ORF">HHM24_05245</name>
</gene>
<dbReference type="Gene3D" id="3.40.640.10">
    <property type="entry name" value="Type I PLP-dependent aspartate aminotransferase-like (Major domain)"/>
    <property type="match status" value="1"/>
</dbReference>
<accession>A0A7X9WEV7</accession>
<comment type="cofactor">
    <cofactor evidence="1 10">
        <name>pyridoxal 5'-phosphate</name>
        <dbReference type="ChEBI" id="CHEBI:597326"/>
    </cofactor>
</comment>
<dbReference type="AlphaFoldDB" id="A0A7X9WEV7"/>
<evidence type="ECO:0000256" key="9">
    <source>
        <dbReference type="ARBA" id="ARBA00047481"/>
    </source>
</evidence>
<dbReference type="UniPathway" id="UPA00031">
    <property type="reaction ID" value="UER00012"/>
</dbReference>
<comment type="pathway">
    <text evidence="2 10">Amino-acid biosynthesis; L-histidine biosynthesis; L-histidine from 5-phospho-alpha-D-ribose 1-diphosphate: step 7/9.</text>
</comment>
<evidence type="ECO:0000256" key="1">
    <source>
        <dbReference type="ARBA" id="ARBA00001933"/>
    </source>
</evidence>
<dbReference type="Gene3D" id="3.90.1150.10">
    <property type="entry name" value="Aspartate Aminotransferase, domain 1"/>
    <property type="match status" value="1"/>
</dbReference>
<proteinExistence type="inferred from homology"/>
<dbReference type="InterPro" id="IPR050106">
    <property type="entry name" value="HistidinolP_aminotransfase"/>
</dbReference>
<dbReference type="InterPro" id="IPR004839">
    <property type="entry name" value="Aminotransferase_I/II_large"/>
</dbReference>
<evidence type="ECO:0000256" key="8">
    <source>
        <dbReference type="ARBA" id="ARBA00023102"/>
    </source>
</evidence>
<evidence type="ECO:0000313" key="13">
    <source>
        <dbReference type="EMBL" id="NMK97284.1"/>
    </source>
</evidence>
<evidence type="ECO:0000256" key="3">
    <source>
        <dbReference type="ARBA" id="ARBA00011738"/>
    </source>
</evidence>
<evidence type="ECO:0000313" key="15">
    <source>
        <dbReference type="Proteomes" id="UP000550736"/>
    </source>
</evidence>
<evidence type="ECO:0000256" key="4">
    <source>
        <dbReference type="ARBA" id="ARBA00022576"/>
    </source>
</evidence>
<dbReference type="InterPro" id="IPR005861">
    <property type="entry name" value="HisP_aminotrans"/>
</dbReference>
<evidence type="ECO:0000313" key="12">
    <source>
        <dbReference type="EMBL" id="NMK54159.1"/>
    </source>
</evidence>
<dbReference type="SUPFAM" id="SSF53383">
    <property type="entry name" value="PLP-dependent transferases"/>
    <property type="match status" value="1"/>
</dbReference>
<dbReference type="PANTHER" id="PTHR43643:SF3">
    <property type="entry name" value="HISTIDINOL-PHOSPHATE AMINOTRANSFERASE"/>
    <property type="match status" value="1"/>
</dbReference>
<dbReference type="PANTHER" id="PTHR43643">
    <property type="entry name" value="HISTIDINOL-PHOSPHATE AMINOTRANSFERASE 2"/>
    <property type="match status" value="1"/>
</dbReference>
<dbReference type="GO" id="GO:0004400">
    <property type="term" value="F:histidinol-phosphate transaminase activity"/>
    <property type="evidence" value="ECO:0007669"/>
    <property type="project" value="UniProtKB-UniRule"/>
</dbReference>
<reference evidence="14 15" key="1">
    <citation type="submission" date="2020-04" db="EMBL/GenBank/DDBJ databases">
        <title>The Epidemiology and Molecular Characteristics of Linezolid-Resistant Staphylococcus capitis in Huashan Hospital, Shanghai.</title>
        <authorList>
            <person name="Ding L."/>
            <person name="Li P."/>
            <person name="Yang Y."/>
            <person name="Lin D."/>
            <person name="Xu X."/>
        </authorList>
    </citation>
    <scope>NUCLEOTIDE SEQUENCE [LARGE SCALE GENOMIC DNA]</scope>
    <source>
        <strain evidence="13 15">12-86</strain>
        <strain evidence="12 14">17-84</strain>
    </source>
</reference>
<feature type="domain" description="Aminotransferase class I/classII large" evidence="11">
    <location>
        <begin position="30"/>
        <end position="345"/>
    </location>
</feature>
<dbReference type="InterPro" id="IPR015422">
    <property type="entry name" value="PyrdxlP-dep_Trfase_small"/>
</dbReference>
<dbReference type="RefSeq" id="WP_030063474.1">
    <property type="nucleotide sequence ID" value="NZ_AP014956.1"/>
</dbReference>
<feature type="modified residue" description="N6-(pyridoxal phosphate)lysine" evidence="10">
    <location>
        <position position="221"/>
    </location>
</feature>
<dbReference type="EMBL" id="JABBLX010000008">
    <property type="protein sequence ID" value="NMK97284.1"/>
    <property type="molecule type" value="Genomic_DNA"/>
</dbReference>
<dbReference type="CDD" id="cd00609">
    <property type="entry name" value="AAT_like"/>
    <property type="match status" value="1"/>
</dbReference>
<comment type="subunit">
    <text evidence="3 10">Homodimer.</text>
</comment>
<keyword evidence="4 10" id="KW-0032">Aminotransferase</keyword>
<dbReference type="EC" id="2.6.1.9" evidence="10"/>
<dbReference type="InterPro" id="IPR015424">
    <property type="entry name" value="PyrdxlP-dep_Trfase"/>
</dbReference>
<dbReference type="HAMAP" id="MF_01023">
    <property type="entry name" value="HisC_aminotrans_2"/>
    <property type="match status" value="1"/>
</dbReference>
<evidence type="ECO:0000259" key="11">
    <source>
        <dbReference type="Pfam" id="PF00155"/>
    </source>
</evidence>
<dbReference type="NCBIfam" id="TIGR01141">
    <property type="entry name" value="hisC"/>
    <property type="match status" value="1"/>
</dbReference>
<keyword evidence="5 10" id="KW-0028">Amino-acid biosynthesis</keyword>
<evidence type="ECO:0000313" key="14">
    <source>
        <dbReference type="Proteomes" id="UP000538955"/>
    </source>
</evidence>
<evidence type="ECO:0000256" key="6">
    <source>
        <dbReference type="ARBA" id="ARBA00022679"/>
    </source>
</evidence>
<evidence type="ECO:0000256" key="2">
    <source>
        <dbReference type="ARBA" id="ARBA00005011"/>
    </source>
</evidence>
<dbReference type="Proteomes" id="UP000538955">
    <property type="component" value="Unassembled WGS sequence"/>
</dbReference>
<dbReference type="GO" id="GO:0000105">
    <property type="term" value="P:L-histidine biosynthetic process"/>
    <property type="evidence" value="ECO:0007669"/>
    <property type="project" value="UniProtKB-UniRule"/>
</dbReference>
<dbReference type="EMBL" id="JABBMI010000057">
    <property type="protein sequence ID" value="NMK54159.1"/>
    <property type="molecule type" value="Genomic_DNA"/>
</dbReference>
<keyword evidence="6 10" id="KW-0808">Transferase</keyword>
<dbReference type="InterPro" id="IPR015421">
    <property type="entry name" value="PyrdxlP-dep_Trfase_major"/>
</dbReference>
<evidence type="ECO:0000256" key="7">
    <source>
        <dbReference type="ARBA" id="ARBA00022898"/>
    </source>
</evidence>
<sequence length="351" mass="39580">MKSQLNQLCAYEPGLSPEALKKEYGIEGELFKLASNENLYGPTPKAKEAIKQHLDELYYYPESGSPSLRKAISKHLNVDESRILFGAGLDEVILMISRAVLTPGDKIVTSEATFGQYYHNAIVESAEVVQVPLKEGGFDLEGILQSIDDHTALVWLCNPNNPTGTYFDQETLNDFLERVPSHIPVLIDEAYVEFVTAPDFPNTLELQETIENAFLLRTFSKAYGLAGLRVGYVVASSDAIEKWNIIRPPFNVTRISEYAAIAALEDQAYLKEITHKNAIEREKFYQIPQSKHFLPSQTNFIFVKTNNSKALYDELLKVGCITRPFPDGVRITIGFPEQNKKMLEVLKDFNY</sequence>
<evidence type="ECO:0000256" key="10">
    <source>
        <dbReference type="HAMAP-Rule" id="MF_01023"/>
    </source>
</evidence>
<comment type="similarity">
    <text evidence="10">Belongs to the class-II pyridoxal-phosphate-dependent aminotransferase family. Histidinol-phosphate aminotransferase subfamily.</text>
</comment>
<organism evidence="13 15">
    <name type="scientific">Staphylococcus capitis</name>
    <dbReference type="NCBI Taxonomy" id="29388"/>
    <lineage>
        <taxon>Bacteria</taxon>
        <taxon>Bacillati</taxon>
        <taxon>Bacillota</taxon>
        <taxon>Bacilli</taxon>
        <taxon>Bacillales</taxon>
        <taxon>Staphylococcaceae</taxon>
        <taxon>Staphylococcus</taxon>
    </lineage>
</organism>
<evidence type="ECO:0000256" key="5">
    <source>
        <dbReference type="ARBA" id="ARBA00022605"/>
    </source>
</evidence>
<keyword evidence="14" id="KW-1185">Reference proteome</keyword>
<comment type="catalytic activity">
    <reaction evidence="9 10">
        <text>L-histidinol phosphate + 2-oxoglutarate = 3-(imidazol-4-yl)-2-oxopropyl phosphate + L-glutamate</text>
        <dbReference type="Rhea" id="RHEA:23744"/>
        <dbReference type="ChEBI" id="CHEBI:16810"/>
        <dbReference type="ChEBI" id="CHEBI:29985"/>
        <dbReference type="ChEBI" id="CHEBI:57766"/>
        <dbReference type="ChEBI" id="CHEBI:57980"/>
        <dbReference type="EC" id="2.6.1.9"/>
    </reaction>
</comment>
<protein>
    <recommendedName>
        <fullName evidence="10">Histidinol-phosphate aminotransferase</fullName>
        <ecNumber evidence="10">2.6.1.9</ecNumber>
    </recommendedName>
    <alternativeName>
        <fullName evidence="10">Imidazole acetol-phosphate transaminase</fullName>
    </alternativeName>
</protein>
<comment type="caution">
    <text evidence="13">The sequence shown here is derived from an EMBL/GenBank/DDBJ whole genome shotgun (WGS) entry which is preliminary data.</text>
</comment>
<dbReference type="PROSITE" id="PS00599">
    <property type="entry name" value="AA_TRANSFER_CLASS_2"/>
    <property type="match status" value="1"/>
</dbReference>
<keyword evidence="7 10" id="KW-0663">Pyridoxal phosphate</keyword>
<dbReference type="Proteomes" id="UP000550736">
    <property type="component" value="Unassembled WGS sequence"/>
</dbReference>
<dbReference type="GO" id="GO:0030170">
    <property type="term" value="F:pyridoxal phosphate binding"/>
    <property type="evidence" value="ECO:0007669"/>
    <property type="project" value="InterPro"/>
</dbReference>
<name>A0A7X9WEV7_STACP</name>
<keyword evidence="8 10" id="KW-0368">Histidine biosynthesis</keyword>
<dbReference type="Pfam" id="PF00155">
    <property type="entry name" value="Aminotran_1_2"/>
    <property type="match status" value="1"/>
</dbReference>
<dbReference type="InterPro" id="IPR001917">
    <property type="entry name" value="Aminotrans_II_pyridoxalP_BS"/>
</dbReference>